<dbReference type="EMBL" id="CAJJDN010000015">
    <property type="protein sequence ID" value="CAD8061723.1"/>
    <property type="molecule type" value="Genomic_DNA"/>
</dbReference>
<feature type="compositionally biased region" description="Basic residues" evidence="1">
    <location>
        <begin position="72"/>
        <end position="84"/>
    </location>
</feature>
<keyword evidence="3" id="KW-1185">Reference proteome</keyword>
<name>A0A8S1L802_9CILI</name>
<protein>
    <submittedName>
        <fullName evidence="2">Uncharacterized protein</fullName>
    </submittedName>
</protein>
<proteinExistence type="predicted"/>
<dbReference type="AlphaFoldDB" id="A0A8S1L802"/>
<dbReference type="OrthoDB" id="294568at2759"/>
<evidence type="ECO:0000256" key="1">
    <source>
        <dbReference type="SAM" id="MobiDB-lite"/>
    </source>
</evidence>
<gene>
    <name evidence="2" type="ORF">PSON_ATCC_30995.1.T0150476</name>
</gene>
<evidence type="ECO:0000313" key="2">
    <source>
        <dbReference type="EMBL" id="CAD8061723.1"/>
    </source>
</evidence>
<feature type="region of interest" description="Disordered" evidence="1">
    <location>
        <begin position="65"/>
        <end position="87"/>
    </location>
</feature>
<organism evidence="2 3">
    <name type="scientific">Paramecium sonneborni</name>
    <dbReference type="NCBI Taxonomy" id="65129"/>
    <lineage>
        <taxon>Eukaryota</taxon>
        <taxon>Sar</taxon>
        <taxon>Alveolata</taxon>
        <taxon>Ciliophora</taxon>
        <taxon>Intramacronucleata</taxon>
        <taxon>Oligohymenophorea</taxon>
        <taxon>Peniculida</taxon>
        <taxon>Parameciidae</taxon>
        <taxon>Paramecium</taxon>
    </lineage>
</organism>
<evidence type="ECO:0000313" key="3">
    <source>
        <dbReference type="Proteomes" id="UP000692954"/>
    </source>
</evidence>
<sequence length="447" mass="53218">MKFDKLHSHNSTPKTVEFISTTKSTFVPPPLGLEIVTMPNNKIFDLFLKGSISAKQMLLMDNNDIDKSARIPPKRQQTRHKSTKKNQSDQIFNLVERFQQQRKQSILITQNQKPINPPKLCRKETLMQLTSSTKELIQPIQQSRFRIPVRKFSQRSTSSGKEEQLIKRCEKLSGERLNEEEKELLLKKDITDEDTWKIMNVFQKKKWFFDYVHRNLDQQKQQSSQQEIKQQGQSISLFQKLRNTVLKQSEVKRKPEKLCQEYYNHIQKYIYQLYSIEDQIKYHVFNRNLPEQIRNHKKPNVKMYRSESEVSKLNIRNKFIEAVDKFNINQSNPQILKDFFENESQTCRSQARISKTKLTSRKVQRPQLSQENDISHESQGDSYKSITEFRLNELYHESKQRQKQYKQKYDTPFIDNGDQLQRKVKNLVRLGNLQNTILNVVSFKLQQ</sequence>
<reference evidence="2" key="1">
    <citation type="submission" date="2021-01" db="EMBL/GenBank/DDBJ databases">
        <authorList>
            <consortium name="Genoscope - CEA"/>
            <person name="William W."/>
        </authorList>
    </citation>
    <scope>NUCLEOTIDE SEQUENCE</scope>
</reference>
<dbReference type="Proteomes" id="UP000692954">
    <property type="component" value="Unassembled WGS sequence"/>
</dbReference>
<comment type="caution">
    <text evidence="2">The sequence shown here is derived from an EMBL/GenBank/DDBJ whole genome shotgun (WGS) entry which is preliminary data.</text>
</comment>
<feature type="region of interest" description="Disordered" evidence="1">
    <location>
        <begin position="358"/>
        <end position="381"/>
    </location>
</feature>
<accession>A0A8S1L802</accession>